<keyword evidence="3" id="KW-1185">Reference proteome</keyword>
<dbReference type="RefSeq" id="WP_188607286.1">
    <property type="nucleotide sequence ID" value="NZ_BMGG01000001.1"/>
</dbReference>
<dbReference type="AlphaFoldDB" id="A0A916TXG1"/>
<evidence type="ECO:0000313" key="3">
    <source>
        <dbReference type="Proteomes" id="UP000637002"/>
    </source>
</evidence>
<evidence type="ECO:0000313" key="2">
    <source>
        <dbReference type="EMBL" id="GGC46623.1"/>
    </source>
</evidence>
<reference evidence="2" key="1">
    <citation type="journal article" date="2014" name="Int. J. Syst. Evol. Microbiol.">
        <title>Complete genome sequence of Corynebacterium casei LMG S-19264T (=DSM 44701T), isolated from a smear-ripened cheese.</title>
        <authorList>
            <consortium name="US DOE Joint Genome Institute (JGI-PGF)"/>
            <person name="Walter F."/>
            <person name="Albersmeier A."/>
            <person name="Kalinowski J."/>
            <person name="Ruckert C."/>
        </authorList>
    </citation>
    <scope>NUCLEOTIDE SEQUENCE</scope>
    <source>
        <strain evidence="2">CGMCC 1.12919</strain>
    </source>
</reference>
<organism evidence="2 3">
    <name type="scientific">Chelatococcus reniformis</name>
    <dbReference type="NCBI Taxonomy" id="1494448"/>
    <lineage>
        <taxon>Bacteria</taxon>
        <taxon>Pseudomonadati</taxon>
        <taxon>Pseudomonadota</taxon>
        <taxon>Alphaproteobacteria</taxon>
        <taxon>Hyphomicrobiales</taxon>
        <taxon>Chelatococcaceae</taxon>
        <taxon>Chelatococcus</taxon>
    </lineage>
</organism>
<dbReference type="InterPro" id="IPR006311">
    <property type="entry name" value="TAT_signal"/>
</dbReference>
<reference evidence="2" key="2">
    <citation type="submission" date="2020-09" db="EMBL/GenBank/DDBJ databases">
        <authorList>
            <person name="Sun Q."/>
            <person name="Zhou Y."/>
        </authorList>
    </citation>
    <scope>NUCLEOTIDE SEQUENCE</scope>
    <source>
        <strain evidence="2">CGMCC 1.12919</strain>
    </source>
</reference>
<dbReference type="Proteomes" id="UP000637002">
    <property type="component" value="Unassembled WGS sequence"/>
</dbReference>
<dbReference type="EMBL" id="BMGG01000001">
    <property type="protein sequence ID" value="GGC46623.1"/>
    <property type="molecule type" value="Genomic_DNA"/>
</dbReference>
<evidence type="ECO:0008006" key="4">
    <source>
        <dbReference type="Google" id="ProtNLM"/>
    </source>
</evidence>
<evidence type="ECO:0000256" key="1">
    <source>
        <dbReference type="SAM" id="SignalP"/>
    </source>
</evidence>
<sequence>MTRRRAALFTLLAVAAVPALPAPAAADQSCPRDALVILSAVREARYQLEQAAEGSVKERCKAWQGQVAALKRASAFYARCQTGAERDRSIANANAGVRQFQDAYNGQCTGR</sequence>
<protein>
    <recommendedName>
        <fullName evidence="4">UrcA family protein</fullName>
    </recommendedName>
</protein>
<gene>
    <name evidence="2" type="ORF">GCM10010994_02210</name>
</gene>
<feature type="signal peptide" evidence="1">
    <location>
        <begin position="1"/>
        <end position="26"/>
    </location>
</feature>
<proteinExistence type="predicted"/>
<accession>A0A916TXG1</accession>
<keyword evidence="1" id="KW-0732">Signal</keyword>
<feature type="chain" id="PRO_5036827655" description="UrcA family protein" evidence="1">
    <location>
        <begin position="27"/>
        <end position="111"/>
    </location>
</feature>
<name>A0A916TXG1_9HYPH</name>
<dbReference type="PROSITE" id="PS51318">
    <property type="entry name" value="TAT"/>
    <property type="match status" value="1"/>
</dbReference>
<comment type="caution">
    <text evidence="2">The sequence shown here is derived from an EMBL/GenBank/DDBJ whole genome shotgun (WGS) entry which is preliminary data.</text>
</comment>